<evidence type="ECO:0000256" key="3">
    <source>
        <dbReference type="SAM" id="SignalP"/>
    </source>
</evidence>
<dbReference type="Gene3D" id="2.60.40.680">
    <property type="match status" value="1"/>
</dbReference>
<dbReference type="Pfam" id="PF12733">
    <property type="entry name" value="Cadherin-like"/>
    <property type="match status" value="1"/>
</dbReference>
<evidence type="ECO:0000256" key="1">
    <source>
        <dbReference type="SAM" id="MobiDB-lite"/>
    </source>
</evidence>
<keyword evidence="2" id="KW-1133">Transmembrane helix</keyword>
<keyword evidence="3" id="KW-0732">Signal</keyword>
<accession>A0ABS7DN17</accession>
<reference evidence="5 6" key="1">
    <citation type="submission" date="2021-03" db="EMBL/GenBank/DDBJ databases">
        <title>Caproiciproducens sp. nov. isolated from feces of cow.</title>
        <authorList>
            <person name="Choi J.-Y."/>
        </authorList>
    </citation>
    <scope>NUCLEOTIDE SEQUENCE [LARGE SCALE GENOMIC DNA]</scope>
    <source>
        <strain evidence="5 6">AGMB10547</strain>
    </source>
</reference>
<dbReference type="RefSeq" id="WP_219964899.1">
    <property type="nucleotide sequence ID" value="NZ_JAGFNZ010000002.1"/>
</dbReference>
<name>A0ABS7DN17_9FIRM</name>
<evidence type="ECO:0000259" key="4">
    <source>
        <dbReference type="Pfam" id="PF12733"/>
    </source>
</evidence>
<keyword evidence="2" id="KW-0472">Membrane</keyword>
<sequence>MKKKCLRVSFLLLLILTMLRIPAHAATIPYFTYSTDKSSVARGELIKLQINAGQVADTAAGFRMRVRYNTDTLSFVRTETSSQIKSGTMVTNSTSNPICSVYVCNVDQGFAPLLSGNIISFVFQVKDHASAGGTVINAHIDEVCNYAAKQLDVDIEENLTVAVEPPEEVPSDEACLSLLEPYSGVLTPEFSPDVYQYRMRVDYPVESVEFYARAEEGGSVKINRKSLFNPGTDTPIVTTVTSADKSNQVQYVVLVSRSERPAAAAGLASKPPLPGGQTAAAGKSGSTHTELTGKETAAGKSGGEQNFSADEHGKEPEQAAQTAARTDVNPGYGERNIYIIGNQMPVYLVGMLIAALCIMLGIVLCFYLKIKPKS</sequence>
<feature type="region of interest" description="Disordered" evidence="1">
    <location>
        <begin position="264"/>
        <end position="327"/>
    </location>
</feature>
<feature type="chain" id="PRO_5047488274" evidence="3">
    <location>
        <begin position="26"/>
        <end position="374"/>
    </location>
</feature>
<dbReference type="EMBL" id="JAGFNZ010000002">
    <property type="protein sequence ID" value="MBW7572496.1"/>
    <property type="molecule type" value="Genomic_DNA"/>
</dbReference>
<dbReference type="InterPro" id="IPR025883">
    <property type="entry name" value="Cadherin-like_domain"/>
</dbReference>
<keyword evidence="6" id="KW-1185">Reference proteome</keyword>
<feature type="signal peptide" evidence="3">
    <location>
        <begin position="1"/>
        <end position="25"/>
    </location>
</feature>
<dbReference type="InterPro" id="IPR008965">
    <property type="entry name" value="CBM2/CBM3_carb-bd_dom_sf"/>
</dbReference>
<keyword evidence="2" id="KW-0812">Transmembrane</keyword>
<evidence type="ECO:0000313" key="5">
    <source>
        <dbReference type="EMBL" id="MBW7572496.1"/>
    </source>
</evidence>
<proteinExistence type="predicted"/>
<feature type="domain" description="Cadherin-like beta-sandwich-like" evidence="4">
    <location>
        <begin position="188"/>
        <end position="257"/>
    </location>
</feature>
<feature type="transmembrane region" description="Helical" evidence="2">
    <location>
        <begin position="346"/>
        <end position="368"/>
    </location>
</feature>
<dbReference type="SUPFAM" id="SSF49384">
    <property type="entry name" value="Carbohydrate-binding domain"/>
    <property type="match status" value="1"/>
</dbReference>
<protein>
    <submittedName>
        <fullName evidence="5">Cadherin-like beta sandwich domain-containing protein</fullName>
    </submittedName>
</protein>
<gene>
    <name evidence="5" type="ORF">J5W02_06685</name>
</gene>
<evidence type="ECO:0000256" key="2">
    <source>
        <dbReference type="SAM" id="Phobius"/>
    </source>
</evidence>
<evidence type="ECO:0000313" key="6">
    <source>
        <dbReference type="Proteomes" id="UP000719942"/>
    </source>
</evidence>
<dbReference type="Proteomes" id="UP000719942">
    <property type="component" value="Unassembled WGS sequence"/>
</dbReference>
<organism evidence="5 6">
    <name type="scientific">Caproiciproducens faecalis</name>
    <dbReference type="NCBI Taxonomy" id="2820301"/>
    <lineage>
        <taxon>Bacteria</taxon>
        <taxon>Bacillati</taxon>
        <taxon>Bacillota</taxon>
        <taxon>Clostridia</taxon>
        <taxon>Eubacteriales</taxon>
        <taxon>Acutalibacteraceae</taxon>
        <taxon>Caproiciproducens</taxon>
    </lineage>
</organism>
<comment type="caution">
    <text evidence="5">The sequence shown here is derived from an EMBL/GenBank/DDBJ whole genome shotgun (WGS) entry which is preliminary data.</text>
</comment>